<dbReference type="Gene3D" id="3.90.1170.10">
    <property type="entry name" value="Ribosomal protein L10e/L16"/>
    <property type="match status" value="1"/>
</dbReference>
<evidence type="ECO:0000256" key="4">
    <source>
        <dbReference type="SAM" id="MobiDB-lite"/>
    </source>
</evidence>
<evidence type="ECO:0000313" key="5">
    <source>
        <dbReference type="EMBL" id="CAI9161634.1"/>
    </source>
</evidence>
<keyword evidence="3" id="KW-0687">Ribonucleoprotein</keyword>
<dbReference type="InterPro" id="IPR036920">
    <property type="entry name" value="Ribosomal_uL16_sf"/>
</dbReference>
<dbReference type="Proteomes" id="UP001176941">
    <property type="component" value="Chromosome 20"/>
</dbReference>
<sequence>MLSCAGADRLQTGMCGAFGKPQGTVVRVHIGQVIMSVRTKLQNKENVIEALCRAKFKFPAARRSTSSRSGDLPSSRQMNLKTWWQKSDTSQMAVGSNTS</sequence>
<dbReference type="InterPro" id="IPR001197">
    <property type="entry name" value="Ribosomal_uL16_euk_arch"/>
</dbReference>
<name>A0ABN8YJJ4_RANTA</name>
<proteinExistence type="inferred from homology"/>
<keyword evidence="2" id="KW-0689">Ribosomal protein</keyword>
<gene>
    <name evidence="5" type="ORF">MRATA1EN1_LOCUS10596</name>
</gene>
<comment type="similarity">
    <text evidence="1">Belongs to the universal ribosomal protein uL16 family.</text>
</comment>
<dbReference type="InterPro" id="IPR047873">
    <property type="entry name" value="Ribosomal_uL16"/>
</dbReference>
<dbReference type="Pfam" id="PF00252">
    <property type="entry name" value="Ribosomal_L16"/>
    <property type="match status" value="1"/>
</dbReference>
<evidence type="ECO:0000256" key="3">
    <source>
        <dbReference type="ARBA" id="ARBA00023274"/>
    </source>
</evidence>
<organism evidence="5 6">
    <name type="scientific">Rangifer tarandus platyrhynchus</name>
    <name type="common">Svalbard reindeer</name>
    <dbReference type="NCBI Taxonomy" id="3082113"/>
    <lineage>
        <taxon>Eukaryota</taxon>
        <taxon>Metazoa</taxon>
        <taxon>Chordata</taxon>
        <taxon>Craniata</taxon>
        <taxon>Vertebrata</taxon>
        <taxon>Euteleostomi</taxon>
        <taxon>Mammalia</taxon>
        <taxon>Eutheria</taxon>
        <taxon>Laurasiatheria</taxon>
        <taxon>Artiodactyla</taxon>
        <taxon>Ruminantia</taxon>
        <taxon>Pecora</taxon>
        <taxon>Cervidae</taxon>
        <taxon>Odocoileinae</taxon>
        <taxon>Rangifer</taxon>
    </lineage>
</organism>
<dbReference type="InterPro" id="IPR016180">
    <property type="entry name" value="Ribosomal_uL16_dom"/>
</dbReference>
<dbReference type="CDD" id="cd01433">
    <property type="entry name" value="Ribosomal_L16_L10e"/>
    <property type="match status" value="1"/>
</dbReference>
<dbReference type="SUPFAM" id="SSF54686">
    <property type="entry name" value="Ribosomal protein L16p/L10e"/>
    <property type="match status" value="1"/>
</dbReference>
<evidence type="ECO:0000256" key="2">
    <source>
        <dbReference type="ARBA" id="ARBA00022980"/>
    </source>
</evidence>
<dbReference type="EMBL" id="OX459956">
    <property type="protein sequence ID" value="CAI9161634.1"/>
    <property type="molecule type" value="Genomic_DNA"/>
</dbReference>
<accession>A0ABN8YJJ4</accession>
<evidence type="ECO:0000256" key="1">
    <source>
        <dbReference type="ARBA" id="ARBA00008931"/>
    </source>
</evidence>
<protein>
    <recommendedName>
        <fullName evidence="7">Ribosomal protein L10e/L16 domain-containing protein</fullName>
    </recommendedName>
</protein>
<keyword evidence="6" id="KW-1185">Reference proteome</keyword>
<feature type="compositionally biased region" description="Polar residues" evidence="4">
    <location>
        <begin position="63"/>
        <end position="99"/>
    </location>
</feature>
<feature type="region of interest" description="Disordered" evidence="4">
    <location>
        <begin position="59"/>
        <end position="99"/>
    </location>
</feature>
<evidence type="ECO:0000313" key="6">
    <source>
        <dbReference type="Proteomes" id="UP001176941"/>
    </source>
</evidence>
<dbReference type="PANTHER" id="PTHR11726">
    <property type="entry name" value="60S RIBOSOMAL PROTEIN L10"/>
    <property type="match status" value="1"/>
</dbReference>
<reference evidence="5" key="1">
    <citation type="submission" date="2023-04" db="EMBL/GenBank/DDBJ databases">
        <authorList>
            <consortium name="ELIXIR-Norway"/>
        </authorList>
    </citation>
    <scope>NUCLEOTIDE SEQUENCE [LARGE SCALE GENOMIC DNA]</scope>
</reference>
<evidence type="ECO:0008006" key="7">
    <source>
        <dbReference type="Google" id="ProtNLM"/>
    </source>
</evidence>